<keyword evidence="8" id="KW-0675">Receptor</keyword>
<evidence type="ECO:0000313" key="11">
    <source>
        <dbReference type="EMBL" id="KAF2896702.1"/>
    </source>
</evidence>
<gene>
    <name evidence="11" type="ORF">ILUMI_09474</name>
</gene>
<protein>
    <recommendedName>
        <fullName evidence="13">Odorant receptor</fullName>
    </recommendedName>
</protein>
<dbReference type="PANTHER" id="PTHR21137:SF35">
    <property type="entry name" value="ODORANT RECEPTOR 19A-RELATED"/>
    <property type="match status" value="1"/>
</dbReference>
<evidence type="ECO:0000256" key="7">
    <source>
        <dbReference type="ARBA" id="ARBA00023136"/>
    </source>
</evidence>
<keyword evidence="7 10" id="KW-0472">Membrane</keyword>
<evidence type="ECO:0000256" key="1">
    <source>
        <dbReference type="ARBA" id="ARBA00004651"/>
    </source>
</evidence>
<name>A0A8K0D463_IGNLU</name>
<keyword evidence="2" id="KW-1003">Cell membrane</keyword>
<evidence type="ECO:0000256" key="3">
    <source>
        <dbReference type="ARBA" id="ARBA00022606"/>
    </source>
</evidence>
<keyword evidence="6 10" id="KW-1133">Transmembrane helix</keyword>
<evidence type="ECO:0008006" key="13">
    <source>
        <dbReference type="Google" id="ProtNLM"/>
    </source>
</evidence>
<feature type="transmembrane region" description="Helical" evidence="10">
    <location>
        <begin position="134"/>
        <end position="153"/>
    </location>
</feature>
<proteinExistence type="predicted"/>
<keyword evidence="4 10" id="KW-0812">Transmembrane</keyword>
<sequence>MMDNINPPAVSTEIPITLKIPFLSLRKVGLFSDNVFKRWFPITMCVLVTSYLMTISMAQFIKIEKDIFEIVRNLEPIFAFSQITGKMCVATYRITDFVRLREMMKLFWSPSLCNERTRAKLNSAYFVTFHLQRLFLLLYLIASCLMILSPLLAEGPPTGIWTLEGHEMLYQLMVVGQVVAIPCTGLFTSCFDFIYLGFCAEIAIQFQILCEYLKELSAEGNTVKELEIDYLNKIKSCIRQHQMLLRFVKEFRAAFSLILLIEYITIGPLICVELFAAFER</sequence>
<evidence type="ECO:0000256" key="8">
    <source>
        <dbReference type="ARBA" id="ARBA00023170"/>
    </source>
</evidence>
<dbReference type="EMBL" id="VTPC01004834">
    <property type="protein sequence ID" value="KAF2896702.1"/>
    <property type="molecule type" value="Genomic_DNA"/>
</dbReference>
<dbReference type="Pfam" id="PF02949">
    <property type="entry name" value="7tm_6"/>
    <property type="match status" value="1"/>
</dbReference>
<keyword evidence="9" id="KW-0807">Transducer</keyword>
<comment type="subcellular location">
    <subcellularLocation>
        <location evidence="1">Cell membrane</location>
        <topology evidence="1">Multi-pass membrane protein</topology>
    </subcellularLocation>
</comment>
<dbReference type="AlphaFoldDB" id="A0A8K0D463"/>
<dbReference type="Proteomes" id="UP000801492">
    <property type="component" value="Unassembled WGS sequence"/>
</dbReference>
<feature type="transmembrane region" description="Helical" evidence="10">
    <location>
        <begin position="39"/>
        <end position="61"/>
    </location>
</feature>
<dbReference type="OrthoDB" id="676979at2759"/>
<evidence type="ECO:0000256" key="2">
    <source>
        <dbReference type="ARBA" id="ARBA00022475"/>
    </source>
</evidence>
<feature type="transmembrane region" description="Helical" evidence="10">
    <location>
        <begin position="253"/>
        <end position="278"/>
    </location>
</feature>
<keyword evidence="5" id="KW-0552">Olfaction</keyword>
<dbReference type="GO" id="GO:0004984">
    <property type="term" value="F:olfactory receptor activity"/>
    <property type="evidence" value="ECO:0007669"/>
    <property type="project" value="InterPro"/>
</dbReference>
<evidence type="ECO:0000313" key="12">
    <source>
        <dbReference type="Proteomes" id="UP000801492"/>
    </source>
</evidence>
<evidence type="ECO:0000256" key="9">
    <source>
        <dbReference type="ARBA" id="ARBA00023224"/>
    </source>
</evidence>
<evidence type="ECO:0000256" key="5">
    <source>
        <dbReference type="ARBA" id="ARBA00022725"/>
    </source>
</evidence>
<accession>A0A8K0D463</accession>
<evidence type="ECO:0000256" key="6">
    <source>
        <dbReference type="ARBA" id="ARBA00022989"/>
    </source>
</evidence>
<evidence type="ECO:0000256" key="10">
    <source>
        <dbReference type="SAM" id="Phobius"/>
    </source>
</evidence>
<keyword evidence="12" id="KW-1185">Reference proteome</keyword>
<comment type="caution">
    <text evidence="11">The sequence shown here is derived from an EMBL/GenBank/DDBJ whole genome shotgun (WGS) entry which is preliminary data.</text>
</comment>
<reference evidence="11" key="1">
    <citation type="submission" date="2019-08" db="EMBL/GenBank/DDBJ databases">
        <title>The genome of the North American firefly Photinus pyralis.</title>
        <authorList>
            <consortium name="Photinus pyralis genome working group"/>
            <person name="Fallon T.R."/>
            <person name="Sander Lower S.E."/>
            <person name="Weng J.-K."/>
        </authorList>
    </citation>
    <scope>NUCLEOTIDE SEQUENCE</scope>
    <source>
        <strain evidence="11">TRF0915ILg1</strain>
        <tissue evidence="11">Whole body</tissue>
    </source>
</reference>
<evidence type="ECO:0000256" key="4">
    <source>
        <dbReference type="ARBA" id="ARBA00022692"/>
    </source>
</evidence>
<organism evidence="11 12">
    <name type="scientific">Ignelater luminosus</name>
    <name type="common">Cucubano</name>
    <name type="synonym">Pyrophorus luminosus</name>
    <dbReference type="NCBI Taxonomy" id="2038154"/>
    <lineage>
        <taxon>Eukaryota</taxon>
        <taxon>Metazoa</taxon>
        <taxon>Ecdysozoa</taxon>
        <taxon>Arthropoda</taxon>
        <taxon>Hexapoda</taxon>
        <taxon>Insecta</taxon>
        <taxon>Pterygota</taxon>
        <taxon>Neoptera</taxon>
        <taxon>Endopterygota</taxon>
        <taxon>Coleoptera</taxon>
        <taxon>Polyphaga</taxon>
        <taxon>Elateriformia</taxon>
        <taxon>Elateroidea</taxon>
        <taxon>Elateridae</taxon>
        <taxon>Agrypninae</taxon>
        <taxon>Pyrophorini</taxon>
        <taxon>Ignelater</taxon>
    </lineage>
</organism>
<dbReference type="PANTHER" id="PTHR21137">
    <property type="entry name" value="ODORANT RECEPTOR"/>
    <property type="match status" value="1"/>
</dbReference>
<dbReference type="InterPro" id="IPR004117">
    <property type="entry name" value="7tm6_olfct_rcpt"/>
</dbReference>
<dbReference type="GO" id="GO:0005549">
    <property type="term" value="F:odorant binding"/>
    <property type="evidence" value="ECO:0007669"/>
    <property type="project" value="InterPro"/>
</dbReference>
<dbReference type="GO" id="GO:0005886">
    <property type="term" value="C:plasma membrane"/>
    <property type="evidence" value="ECO:0007669"/>
    <property type="project" value="UniProtKB-SubCell"/>
</dbReference>
<keyword evidence="3" id="KW-0716">Sensory transduction</keyword>
<dbReference type="GO" id="GO:0007165">
    <property type="term" value="P:signal transduction"/>
    <property type="evidence" value="ECO:0007669"/>
    <property type="project" value="UniProtKB-KW"/>
</dbReference>
<feature type="transmembrane region" description="Helical" evidence="10">
    <location>
        <begin position="173"/>
        <end position="198"/>
    </location>
</feature>